<name>A0AAW1EM81_ZOAVI</name>
<evidence type="ECO:0000313" key="1">
    <source>
        <dbReference type="EMBL" id="KAK9523670.1"/>
    </source>
</evidence>
<comment type="caution">
    <text evidence="1">The sequence shown here is derived from an EMBL/GenBank/DDBJ whole genome shotgun (WGS) entry which is preliminary data.</text>
</comment>
<keyword evidence="2" id="KW-1185">Reference proteome</keyword>
<dbReference type="EMBL" id="JBCEZU010000156">
    <property type="protein sequence ID" value="KAK9523670.1"/>
    <property type="molecule type" value="Genomic_DNA"/>
</dbReference>
<sequence length="236" mass="26030">MGGPRETWRGSVRKNWPASPAQAEVTYPPLAEVQIPSAFRVYRDPNEPGYSSVAADLPDCRLEMAINQGWMGPWELTSWSRLIEDVFCDSTVPIHDLAPVPVEAGARGTNLLYSITALDASGHTGVRTKEKSKIFTVTPEGWRRDGVMQIPGSWAARAGTPSWPEHTIRVMVTVKTVMVPFKGVYSIGVAITRAEEAGPPPDPLTDARGLKAWARESFHRLMSGRKDRCTSEEKKT</sequence>
<dbReference type="Proteomes" id="UP001488805">
    <property type="component" value="Unassembled WGS sequence"/>
</dbReference>
<evidence type="ECO:0000313" key="2">
    <source>
        <dbReference type="Proteomes" id="UP001488805"/>
    </source>
</evidence>
<protein>
    <submittedName>
        <fullName evidence="1">Uncharacterized protein</fullName>
    </submittedName>
</protein>
<proteinExistence type="predicted"/>
<gene>
    <name evidence="1" type="ORF">VZT92_017582</name>
</gene>
<accession>A0AAW1EM81</accession>
<reference evidence="1 2" key="1">
    <citation type="journal article" date="2024" name="Genome Biol. Evol.">
        <title>Chromosome-level genome assembly of the viviparous eelpout Zoarces viviparus.</title>
        <authorList>
            <person name="Fuhrmann N."/>
            <person name="Brasseur M.V."/>
            <person name="Bakowski C.E."/>
            <person name="Podsiadlowski L."/>
            <person name="Prost S."/>
            <person name="Krehenwinkel H."/>
            <person name="Mayer C."/>
        </authorList>
    </citation>
    <scope>NUCLEOTIDE SEQUENCE [LARGE SCALE GENOMIC DNA]</scope>
    <source>
        <strain evidence="1">NO-MEL_2022_Ind0_liver</strain>
    </source>
</reference>
<organism evidence="1 2">
    <name type="scientific">Zoarces viviparus</name>
    <name type="common">Viviparous eelpout</name>
    <name type="synonym">Blennius viviparus</name>
    <dbReference type="NCBI Taxonomy" id="48416"/>
    <lineage>
        <taxon>Eukaryota</taxon>
        <taxon>Metazoa</taxon>
        <taxon>Chordata</taxon>
        <taxon>Craniata</taxon>
        <taxon>Vertebrata</taxon>
        <taxon>Euteleostomi</taxon>
        <taxon>Actinopterygii</taxon>
        <taxon>Neopterygii</taxon>
        <taxon>Teleostei</taxon>
        <taxon>Neoteleostei</taxon>
        <taxon>Acanthomorphata</taxon>
        <taxon>Eupercaria</taxon>
        <taxon>Perciformes</taxon>
        <taxon>Cottioidei</taxon>
        <taxon>Zoarcales</taxon>
        <taxon>Zoarcidae</taxon>
        <taxon>Zoarcinae</taxon>
        <taxon>Zoarces</taxon>
    </lineage>
</organism>
<dbReference type="AlphaFoldDB" id="A0AAW1EM81"/>